<dbReference type="RefSeq" id="WP_083050227.1">
    <property type="nucleotide sequence ID" value="NZ_MWQY01000009.1"/>
</dbReference>
<evidence type="ECO:0000256" key="1">
    <source>
        <dbReference type="ARBA" id="ARBA00007957"/>
    </source>
</evidence>
<evidence type="ECO:0000256" key="3">
    <source>
        <dbReference type="ARBA" id="ARBA00022833"/>
    </source>
</evidence>
<keyword evidence="5" id="KW-0238">DNA-binding</keyword>
<protein>
    <recommendedName>
        <fullName evidence="10">Transcriptional repressor</fullName>
    </recommendedName>
</protein>
<dbReference type="PANTHER" id="PTHR33202">
    <property type="entry name" value="ZINC UPTAKE REGULATION PROTEIN"/>
    <property type="match status" value="1"/>
</dbReference>
<evidence type="ECO:0000313" key="8">
    <source>
        <dbReference type="EMBL" id="ORC35322.1"/>
    </source>
</evidence>
<evidence type="ECO:0000256" key="5">
    <source>
        <dbReference type="ARBA" id="ARBA00023125"/>
    </source>
</evidence>
<comment type="caution">
    <text evidence="8">The sequence shown here is derived from an EMBL/GenBank/DDBJ whole genome shotgun (WGS) entry which is preliminary data.</text>
</comment>
<reference evidence="8 9" key="1">
    <citation type="submission" date="2017-03" db="EMBL/GenBank/DDBJ databases">
        <title>Draft Genome sequence of Marispirochaeta sp. strain JC444.</title>
        <authorList>
            <person name="Shivani Y."/>
            <person name="Subhash Y."/>
            <person name="Sasikala C."/>
            <person name="Ramana C."/>
        </authorList>
    </citation>
    <scope>NUCLEOTIDE SEQUENCE [LARGE SCALE GENOMIC DNA]</scope>
    <source>
        <strain evidence="8 9">JC444</strain>
    </source>
</reference>
<comment type="similarity">
    <text evidence="1">Belongs to the Fur family.</text>
</comment>
<dbReference type="PANTHER" id="PTHR33202:SF7">
    <property type="entry name" value="FERRIC UPTAKE REGULATION PROTEIN"/>
    <property type="match status" value="1"/>
</dbReference>
<dbReference type="Gene3D" id="1.10.10.10">
    <property type="entry name" value="Winged helix-like DNA-binding domain superfamily/Winged helix DNA-binding domain"/>
    <property type="match status" value="1"/>
</dbReference>
<dbReference type="EMBL" id="MWQY01000009">
    <property type="protein sequence ID" value="ORC35322.1"/>
    <property type="molecule type" value="Genomic_DNA"/>
</dbReference>
<keyword evidence="4" id="KW-0805">Transcription regulation</keyword>
<evidence type="ECO:0000256" key="4">
    <source>
        <dbReference type="ARBA" id="ARBA00023015"/>
    </source>
</evidence>
<evidence type="ECO:0000256" key="6">
    <source>
        <dbReference type="ARBA" id="ARBA00023163"/>
    </source>
</evidence>
<proteinExistence type="inferred from homology"/>
<keyword evidence="9" id="KW-1185">Reference proteome</keyword>
<organism evidence="8 9">
    <name type="scientific">Marispirochaeta aestuarii</name>
    <dbReference type="NCBI Taxonomy" id="1963862"/>
    <lineage>
        <taxon>Bacteria</taxon>
        <taxon>Pseudomonadati</taxon>
        <taxon>Spirochaetota</taxon>
        <taxon>Spirochaetia</taxon>
        <taxon>Spirochaetales</taxon>
        <taxon>Spirochaetaceae</taxon>
        <taxon>Marispirochaeta</taxon>
    </lineage>
</organism>
<feature type="binding site" evidence="7">
    <location>
        <position position="126"/>
    </location>
    <ligand>
        <name>Zn(2+)</name>
        <dbReference type="ChEBI" id="CHEBI:29105"/>
    </ligand>
</feature>
<evidence type="ECO:0000256" key="7">
    <source>
        <dbReference type="PIRSR" id="PIRSR602481-1"/>
    </source>
</evidence>
<sequence>MRTTIQRKVILEQLHTHTDHPGADTIYSEVRQILPRISLGTVYRNLDVLANKGIIQRLEVGGDHAHFDPNPAIHPHFFCTHCRQVSDLKWKNGTSPAWTEIIDSESLKSVNINGGTLVLEGVCAECSAEDK</sequence>
<dbReference type="InterPro" id="IPR043135">
    <property type="entry name" value="Fur_C"/>
</dbReference>
<dbReference type="GO" id="GO:1900376">
    <property type="term" value="P:regulation of secondary metabolite biosynthetic process"/>
    <property type="evidence" value="ECO:0007669"/>
    <property type="project" value="TreeGrafter"/>
</dbReference>
<evidence type="ECO:0008006" key="10">
    <source>
        <dbReference type="Google" id="ProtNLM"/>
    </source>
</evidence>
<keyword evidence="7" id="KW-0479">Metal-binding</keyword>
<dbReference type="SUPFAM" id="SSF46785">
    <property type="entry name" value="Winged helix' DNA-binding domain"/>
    <property type="match status" value="1"/>
</dbReference>
<gene>
    <name evidence="8" type="ORF">B4O97_09100</name>
</gene>
<keyword evidence="6" id="KW-0804">Transcription</keyword>
<dbReference type="InterPro" id="IPR002481">
    <property type="entry name" value="FUR"/>
</dbReference>
<dbReference type="STRING" id="1963862.B4O97_09100"/>
<dbReference type="OrthoDB" id="8659436at2"/>
<name>A0A1Y1RY62_9SPIO</name>
<dbReference type="AlphaFoldDB" id="A0A1Y1RY62"/>
<evidence type="ECO:0000256" key="2">
    <source>
        <dbReference type="ARBA" id="ARBA00022491"/>
    </source>
</evidence>
<dbReference type="GO" id="GO:0008270">
    <property type="term" value="F:zinc ion binding"/>
    <property type="evidence" value="ECO:0007669"/>
    <property type="project" value="TreeGrafter"/>
</dbReference>
<comment type="cofactor">
    <cofactor evidence="7">
        <name>Zn(2+)</name>
        <dbReference type="ChEBI" id="CHEBI:29105"/>
    </cofactor>
    <text evidence="7">Binds 1 zinc ion per subunit.</text>
</comment>
<evidence type="ECO:0000313" key="9">
    <source>
        <dbReference type="Proteomes" id="UP000192343"/>
    </source>
</evidence>
<dbReference type="GO" id="GO:0000976">
    <property type="term" value="F:transcription cis-regulatory region binding"/>
    <property type="evidence" value="ECO:0007669"/>
    <property type="project" value="TreeGrafter"/>
</dbReference>
<dbReference type="Pfam" id="PF01475">
    <property type="entry name" value="FUR"/>
    <property type="match status" value="1"/>
</dbReference>
<feature type="binding site" evidence="7">
    <location>
        <position position="79"/>
    </location>
    <ligand>
        <name>Zn(2+)</name>
        <dbReference type="ChEBI" id="CHEBI:29105"/>
    </ligand>
</feature>
<keyword evidence="3 7" id="KW-0862">Zinc</keyword>
<dbReference type="Proteomes" id="UP000192343">
    <property type="component" value="Unassembled WGS sequence"/>
</dbReference>
<keyword evidence="2" id="KW-0678">Repressor</keyword>
<dbReference type="Gene3D" id="3.30.1490.190">
    <property type="match status" value="1"/>
</dbReference>
<dbReference type="InterPro" id="IPR036390">
    <property type="entry name" value="WH_DNA-bd_sf"/>
</dbReference>
<dbReference type="GO" id="GO:0045892">
    <property type="term" value="P:negative regulation of DNA-templated transcription"/>
    <property type="evidence" value="ECO:0007669"/>
    <property type="project" value="TreeGrafter"/>
</dbReference>
<dbReference type="CDD" id="cd07153">
    <property type="entry name" value="Fur_like"/>
    <property type="match status" value="1"/>
</dbReference>
<dbReference type="InterPro" id="IPR036388">
    <property type="entry name" value="WH-like_DNA-bd_sf"/>
</dbReference>
<feature type="binding site" evidence="7">
    <location>
        <position position="82"/>
    </location>
    <ligand>
        <name>Zn(2+)</name>
        <dbReference type="ChEBI" id="CHEBI:29105"/>
    </ligand>
</feature>
<accession>A0A1Y1RY62</accession>
<dbReference type="GO" id="GO:0003700">
    <property type="term" value="F:DNA-binding transcription factor activity"/>
    <property type="evidence" value="ECO:0007669"/>
    <property type="project" value="InterPro"/>
</dbReference>
<feature type="binding site" evidence="7">
    <location>
        <position position="123"/>
    </location>
    <ligand>
        <name>Zn(2+)</name>
        <dbReference type="ChEBI" id="CHEBI:29105"/>
    </ligand>
</feature>